<gene>
    <name evidence="2" type="primary">bacC_0</name>
    <name evidence="4" type="synonym">LOC105263907</name>
    <name evidence="2" type="ORF">g.8471</name>
</gene>
<accession>A0A0C9RL96</accession>
<sequence length="164" mass="18765">MMIIWLLAFCASASAVTFRAQVRLMNLPDDEVKKNDYFDFNLFDVTIRKSLEKDVGITVDYKITDRSGTNLATADRVLLCPEYDADEQDVKAVELFKGTIDILNKKCPIRKRRVRLQPTFDTELRVDNLAESPCNQLLKAEVQVFVPGSVKKIVKMKYDIIPKC</sequence>
<dbReference type="Proteomes" id="UP000694866">
    <property type="component" value="Unplaced"/>
</dbReference>
<reference evidence="2" key="1">
    <citation type="submission" date="2015-01" db="EMBL/GenBank/DDBJ databases">
        <title>Transcriptome Assembly of Fopius arisanus.</title>
        <authorList>
            <person name="Geib S."/>
        </authorList>
    </citation>
    <scope>NUCLEOTIDE SEQUENCE</scope>
</reference>
<name>A0A0C9RL96_9HYME</name>
<evidence type="ECO:0000313" key="2">
    <source>
        <dbReference type="EMBL" id="JAG77458.1"/>
    </source>
</evidence>
<evidence type="ECO:0000313" key="3">
    <source>
        <dbReference type="Proteomes" id="UP000694866"/>
    </source>
</evidence>
<feature type="chain" id="PRO_5044541753" evidence="1">
    <location>
        <begin position="16"/>
        <end position="164"/>
    </location>
</feature>
<dbReference type="AlphaFoldDB" id="A0A0C9RL96"/>
<dbReference type="RefSeq" id="XP_011298724.1">
    <property type="nucleotide sequence ID" value="XM_011300422.1"/>
</dbReference>
<dbReference type="KEGG" id="fas:105263907"/>
<keyword evidence="1" id="KW-0732">Signal</keyword>
<dbReference type="OrthoDB" id="10399456at2759"/>
<evidence type="ECO:0000256" key="1">
    <source>
        <dbReference type="SAM" id="SignalP"/>
    </source>
</evidence>
<keyword evidence="3" id="KW-1185">Reference proteome</keyword>
<dbReference type="EMBL" id="GBYB01007691">
    <property type="protein sequence ID" value="JAG77458.1"/>
    <property type="molecule type" value="Transcribed_RNA"/>
</dbReference>
<organism evidence="2">
    <name type="scientific">Fopius arisanus</name>
    <dbReference type="NCBI Taxonomy" id="64838"/>
    <lineage>
        <taxon>Eukaryota</taxon>
        <taxon>Metazoa</taxon>
        <taxon>Ecdysozoa</taxon>
        <taxon>Arthropoda</taxon>
        <taxon>Hexapoda</taxon>
        <taxon>Insecta</taxon>
        <taxon>Pterygota</taxon>
        <taxon>Neoptera</taxon>
        <taxon>Endopterygota</taxon>
        <taxon>Hymenoptera</taxon>
        <taxon>Apocrita</taxon>
        <taxon>Ichneumonoidea</taxon>
        <taxon>Braconidae</taxon>
        <taxon>Opiinae</taxon>
        <taxon>Fopius</taxon>
    </lineage>
</organism>
<dbReference type="GeneID" id="105263907"/>
<feature type="signal peptide" evidence="1">
    <location>
        <begin position="1"/>
        <end position="15"/>
    </location>
</feature>
<accession>A0A9R1TW52</accession>
<proteinExistence type="predicted"/>
<protein>
    <submittedName>
        <fullName evidence="2">BacC_0 protein</fullName>
    </submittedName>
</protein>
<reference evidence="4" key="2">
    <citation type="submission" date="2025-04" db="UniProtKB">
        <authorList>
            <consortium name="RefSeq"/>
        </authorList>
    </citation>
    <scope>IDENTIFICATION</scope>
    <source>
        <strain evidence="4">USDA-PBARC FA_bdor</strain>
        <tissue evidence="4">Whole organism</tissue>
    </source>
</reference>
<evidence type="ECO:0000313" key="4">
    <source>
        <dbReference type="RefSeq" id="XP_011298724.1"/>
    </source>
</evidence>